<dbReference type="GO" id="GO:0006145">
    <property type="term" value="P:purine nucleobase catabolic process"/>
    <property type="evidence" value="ECO:0007669"/>
    <property type="project" value="TreeGrafter"/>
</dbReference>
<keyword evidence="5 7" id="KW-0378">Hydrolase</keyword>
<evidence type="ECO:0000256" key="2">
    <source>
        <dbReference type="ARBA" id="ARBA00002368"/>
    </source>
</evidence>
<keyword evidence="4" id="KW-0479">Metal-binding</keyword>
<comment type="cofactor">
    <cofactor evidence="1">
        <name>Zn(2+)</name>
        <dbReference type="ChEBI" id="CHEBI:29105"/>
    </cofactor>
</comment>
<name>A0AA47LQF4_9GAMM</name>
<proteinExistence type="inferred from homology"/>
<evidence type="ECO:0000256" key="3">
    <source>
        <dbReference type="ARBA" id="ARBA00010286"/>
    </source>
</evidence>
<dbReference type="InterPro" id="IPR002195">
    <property type="entry name" value="Dihydroorotase_CS"/>
</dbReference>
<evidence type="ECO:0000313" key="7">
    <source>
        <dbReference type="EMBL" id="WBA07654.1"/>
    </source>
</evidence>
<dbReference type="CDD" id="cd01318">
    <property type="entry name" value="DHOase_IIb"/>
    <property type="match status" value="1"/>
</dbReference>
<dbReference type="InterPro" id="IPR006680">
    <property type="entry name" value="Amidohydro-rel"/>
</dbReference>
<evidence type="ECO:0000313" key="8">
    <source>
        <dbReference type="Proteomes" id="UP001164748"/>
    </source>
</evidence>
<dbReference type="Proteomes" id="UP001164748">
    <property type="component" value="Chromosome"/>
</dbReference>
<dbReference type="EMBL" id="CP114588">
    <property type="protein sequence ID" value="WBA07654.1"/>
    <property type="molecule type" value="Genomic_DNA"/>
</dbReference>
<dbReference type="InterPro" id="IPR032466">
    <property type="entry name" value="Metal_Hydrolase"/>
</dbReference>
<comment type="similarity">
    <text evidence="3">Belongs to the metallo-dependent hydrolases superfamily. DHOase family. Class I DHOase subfamily.</text>
</comment>
<evidence type="ECO:0000256" key="5">
    <source>
        <dbReference type="ARBA" id="ARBA00022801"/>
    </source>
</evidence>
<dbReference type="InterPro" id="IPR050138">
    <property type="entry name" value="DHOase/Allantoinase_Hydrolase"/>
</dbReference>
<dbReference type="Pfam" id="PF01979">
    <property type="entry name" value="Amidohydro_1"/>
    <property type="match status" value="1"/>
</dbReference>
<feature type="domain" description="Amidohydrolase-related" evidence="6">
    <location>
        <begin position="54"/>
        <end position="430"/>
    </location>
</feature>
<dbReference type="Gene3D" id="3.20.20.140">
    <property type="entry name" value="Metal-dependent hydrolases"/>
    <property type="match status" value="1"/>
</dbReference>
<dbReference type="GO" id="GO:0046872">
    <property type="term" value="F:metal ion binding"/>
    <property type="evidence" value="ECO:0007669"/>
    <property type="project" value="UniProtKB-KW"/>
</dbReference>
<dbReference type="EC" id="3.5.2.3" evidence="7"/>
<dbReference type="Gene3D" id="2.30.40.10">
    <property type="entry name" value="Urease, subunit C, domain 1"/>
    <property type="match status" value="1"/>
</dbReference>
<evidence type="ECO:0000256" key="1">
    <source>
        <dbReference type="ARBA" id="ARBA00001947"/>
    </source>
</evidence>
<dbReference type="PANTHER" id="PTHR43668:SF4">
    <property type="entry name" value="ALLANTOINASE"/>
    <property type="match status" value="1"/>
</dbReference>
<dbReference type="AlphaFoldDB" id="A0AA47LQF4"/>
<dbReference type="RefSeq" id="WP_269578284.1">
    <property type="nucleotide sequence ID" value="NZ_CP114588.1"/>
</dbReference>
<dbReference type="SUPFAM" id="SSF51338">
    <property type="entry name" value="Composite domain of metallo-dependent hydrolases"/>
    <property type="match status" value="1"/>
</dbReference>
<accession>A0AA47LQF4</accession>
<dbReference type="GO" id="GO:0004038">
    <property type="term" value="F:allantoinase activity"/>
    <property type="evidence" value="ECO:0007669"/>
    <property type="project" value="TreeGrafter"/>
</dbReference>
<evidence type="ECO:0000259" key="6">
    <source>
        <dbReference type="Pfam" id="PF01979"/>
    </source>
</evidence>
<dbReference type="NCBIfam" id="TIGR00857">
    <property type="entry name" value="pyrC_multi"/>
    <property type="match status" value="1"/>
</dbReference>
<dbReference type="GO" id="GO:0004151">
    <property type="term" value="F:dihydroorotase activity"/>
    <property type="evidence" value="ECO:0007669"/>
    <property type="project" value="UniProtKB-EC"/>
</dbReference>
<organism evidence="7 8">
    <name type="scientific">Salinivibrio kushneri</name>
    <dbReference type="NCBI Taxonomy" id="1908198"/>
    <lineage>
        <taxon>Bacteria</taxon>
        <taxon>Pseudomonadati</taxon>
        <taxon>Pseudomonadota</taxon>
        <taxon>Gammaproteobacteria</taxon>
        <taxon>Vibrionales</taxon>
        <taxon>Vibrionaceae</taxon>
        <taxon>Salinivibrio</taxon>
    </lineage>
</organism>
<protein>
    <submittedName>
        <fullName evidence="7">Dihydroorotase</fullName>
        <ecNumber evidence="7">3.5.2.3</ecNumber>
    </submittedName>
</protein>
<reference evidence="7" key="1">
    <citation type="submission" date="2022-09" db="EMBL/GenBank/DDBJ databases">
        <authorList>
            <person name="Li Z.-J."/>
        </authorList>
    </citation>
    <scope>NUCLEOTIDE SEQUENCE</scope>
    <source>
        <strain evidence="7">TGB11</strain>
    </source>
</reference>
<sequence>MTTLLFKNVSVVNEGQVVETDVLIEHGRISQIAQDISAPAAADCRVIDATGKHLLPGMIDDQVHFREPGFPKKGTIATESKAAVAGGITTYMEMPNVNPPTTTLEALEEKYQRAAQSSHANYAFYLGATNDNIDEIRRLDPNSACGVKVFMGASTGNMLVNDPETLNAIFADCPTLIATHCEDTPMISELESIYREKYGDDVPIDAHAHIRSKEACLKSSQLAVNLAKKHGTRLHVLHLTTEDELYQFEPAKTLEALQQKQITAEACVHHLFFNRDDYATKGTLIKCNPAIKEAHHQQALIQAVKDGVIDVIATDHAPHTFEEKQNSYFNAPAGLPLVQHALQVALEFYHRGIFDLPLVVQKVAHAPAVRYQVKDRGFIREGYWADLVLVDLNQTQTVGKDNLFYQCQWSPFDGHTFGSSIDMTIVNGQIAFEHGQHSEERYSTRLEFDRQ</sequence>
<dbReference type="InterPro" id="IPR011059">
    <property type="entry name" value="Metal-dep_hydrolase_composite"/>
</dbReference>
<dbReference type="GO" id="GO:0005737">
    <property type="term" value="C:cytoplasm"/>
    <property type="evidence" value="ECO:0007669"/>
    <property type="project" value="TreeGrafter"/>
</dbReference>
<dbReference type="SUPFAM" id="SSF51556">
    <property type="entry name" value="Metallo-dependent hydrolases"/>
    <property type="match status" value="1"/>
</dbReference>
<evidence type="ECO:0000256" key="4">
    <source>
        <dbReference type="ARBA" id="ARBA00022723"/>
    </source>
</evidence>
<dbReference type="NCBIfam" id="NF006688">
    <property type="entry name" value="PRK09236.1"/>
    <property type="match status" value="1"/>
</dbReference>
<dbReference type="PROSITE" id="PS00483">
    <property type="entry name" value="DIHYDROOROTASE_2"/>
    <property type="match status" value="1"/>
</dbReference>
<gene>
    <name evidence="7" type="ORF">N8M53_07185</name>
</gene>
<comment type="function">
    <text evidence="2">Catalyzes the reversible cyclization of carbamoyl aspartate to dihydroorotate.</text>
</comment>
<dbReference type="PANTHER" id="PTHR43668">
    <property type="entry name" value="ALLANTOINASE"/>
    <property type="match status" value="1"/>
</dbReference>